<proteinExistence type="inferred from homology"/>
<dbReference type="InterPro" id="IPR036895">
    <property type="entry name" value="Uracil-DNA_glycosylase-like_sf"/>
</dbReference>
<keyword evidence="6" id="KW-0411">Iron-sulfur</keyword>
<dbReference type="EMBL" id="CP000390">
    <property type="protein sequence ID" value="ABG62340.1"/>
    <property type="molecule type" value="Genomic_DNA"/>
</dbReference>
<evidence type="ECO:0000256" key="6">
    <source>
        <dbReference type="ARBA" id="ARBA00023014"/>
    </source>
</evidence>
<dbReference type="SUPFAM" id="SSF52141">
    <property type="entry name" value="Uracil-DNA glycosylase-like"/>
    <property type="match status" value="1"/>
</dbReference>
<comment type="similarity">
    <text evidence="8">Belongs to the uracil-DNA glycosylase (UDG) superfamily. Type 5 (UDGb) family.</text>
</comment>
<dbReference type="InterPro" id="IPR051536">
    <property type="entry name" value="UDG_Type-4/5"/>
</dbReference>
<dbReference type="PANTHER" id="PTHR33693">
    <property type="entry name" value="TYPE-5 URACIL-DNA GLYCOSYLASE"/>
    <property type="match status" value="1"/>
</dbReference>
<sequence>MSFPLAAGDPPRDCPLCPRLHSFIAGWREKEPEWFNAPVHTFLPTGGEQAVRLLIVGLAPGLRGANRTGRPFTGDYAGMLLYGTLIRFGFASGRFEARPDDGLSLTDVAITNAVRCVPPENKPETSEIRTCRDYFLTPTIKRFPNLKGIVTLGKIAHDSTVRALGHRVSAIPFIHGAEEQAGDLRIFSSYHCSRYNTNTGVLTEEMFVEVFRRAREFLSQ</sequence>
<dbReference type="InterPro" id="IPR044147">
    <property type="entry name" value="UdgB-like"/>
</dbReference>
<evidence type="ECO:0000256" key="8">
    <source>
        <dbReference type="ARBA" id="ARBA00023779"/>
    </source>
</evidence>
<dbReference type="eggNOG" id="COG1573">
    <property type="taxonomic scope" value="Bacteria"/>
</dbReference>
<dbReference type="OrthoDB" id="9787663at2"/>
<evidence type="ECO:0000256" key="1">
    <source>
        <dbReference type="ARBA" id="ARBA00022485"/>
    </source>
</evidence>
<name>Q11JT5_CHESB</name>
<dbReference type="GO" id="GO:0051539">
    <property type="term" value="F:4 iron, 4 sulfur cluster binding"/>
    <property type="evidence" value="ECO:0007669"/>
    <property type="project" value="UniProtKB-KW"/>
</dbReference>
<dbReference type="PANTHER" id="PTHR33693:SF3">
    <property type="entry name" value="TYPE-5 URACIL-DNA GLYCOSYLASE"/>
    <property type="match status" value="1"/>
</dbReference>
<evidence type="ECO:0000256" key="5">
    <source>
        <dbReference type="ARBA" id="ARBA00023004"/>
    </source>
</evidence>
<accession>Q11JT5</accession>
<dbReference type="AlphaFoldDB" id="Q11JT5"/>
<dbReference type="GO" id="GO:0033958">
    <property type="term" value="F:DNA-deoxyinosine glycosylase activity"/>
    <property type="evidence" value="ECO:0007669"/>
    <property type="project" value="InterPro"/>
</dbReference>
<feature type="domain" description="Uracil-DNA glycosylase-like" evidence="10">
    <location>
        <begin position="44"/>
        <end position="211"/>
    </location>
</feature>
<evidence type="ECO:0000256" key="3">
    <source>
        <dbReference type="ARBA" id="ARBA00022763"/>
    </source>
</evidence>
<protein>
    <recommendedName>
        <fullName evidence="9">Type-5 uracil-DNA glycosylase</fullName>
    </recommendedName>
</protein>
<evidence type="ECO:0000313" key="11">
    <source>
        <dbReference type="EMBL" id="ABG62340.1"/>
    </source>
</evidence>
<dbReference type="SMART" id="SM00986">
    <property type="entry name" value="UDG"/>
    <property type="match status" value="1"/>
</dbReference>
<dbReference type="InterPro" id="IPR005122">
    <property type="entry name" value="Uracil-DNA_glycosylase-like"/>
</dbReference>
<keyword evidence="2" id="KW-0479">Metal-binding</keyword>
<dbReference type="Gene3D" id="3.40.470.10">
    <property type="entry name" value="Uracil-DNA glycosylase-like domain"/>
    <property type="match status" value="1"/>
</dbReference>
<keyword evidence="4" id="KW-0378">Hydrolase</keyword>
<keyword evidence="5" id="KW-0408">Iron</keyword>
<evidence type="ECO:0000256" key="4">
    <source>
        <dbReference type="ARBA" id="ARBA00022801"/>
    </source>
</evidence>
<organism evidence="11">
    <name type="scientific">Chelativorans sp. (strain BNC1)</name>
    <dbReference type="NCBI Taxonomy" id="266779"/>
    <lineage>
        <taxon>Bacteria</taxon>
        <taxon>Pseudomonadati</taxon>
        <taxon>Pseudomonadota</taxon>
        <taxon>Alphaproteobacteria</taxon>
        <taxon>Hyphomicrobiales</taxon>
        <taxon>Phyllobacteriaceae</taxon>
        <taxon>Chelativorans</taxon>
    </lineage>
</organism>
<dbReference type="SMART" id="SM00987">
    <property type="entry name" value="UreE_C"/>
    <property type="match status" value="1"/>
</dbReference>
<dbReference type="GO" id="GO:0004844">
    <property type="term" value="F:uracil DNA N-glycosylase activity"/>
    <property type="evidence" value="ECO:0007669"/>
    <property type="project" value="InterPro"/>
</dbReference>
<evidence type="ECO:0000259" key="10">
    <source>
        <dbReference type="SMART" id="SM00986"/>
    </source>
</evidence>
<evidence type="ECO:0000256" key="7">
    <source>
        <dbReference type="ARBA" id="ARBA00023204"/>
    </source>
</evidence>
<evidence type="ECO:0000256" key="2">
    <source>
        <dbReference type="ARBA" id="ARBA00022723"/>
    </source>
</evidence>
<keyword evidence="1" id="KW-0004">4Fe-4S</keyword>
<dbReference type="KEGG" id="mes:Meso_0943"/>
<dbReference type="Pfam" id="PF03167">
    <property type="entry name" value="UDG"/>
    <property type="match status" value="1"/>
</dbReference>
<keyword evidence="3" id="KW-0227">DNA damage</keyword>
<reference evidence="11" key="1">
    <citation type="submission" date="2006-06" db="EMBL/GenBank/DDBJ databases">
        <title>Complete sequence of chromosome of Chelativorans sp. BNC1.</title>
        <authorList>
            <consortium name="US DOE Joint Genome Institute"/>
            <person name="Copeland A."/>
            <person name="Lucas S."/>
            <person name="Lapidus A."/>
            <person name="Barry K."/>
            <person name="Detter J.C."/>
            <person name="Glavina del Rio T."/>
            <person name="Hammon N."/>
            <person name="Israni S."/>
            <person name="Dalin E."/>
            <person name="Tice H."/>
            <person name="Pitluck S."/>
            <person name="Chertkov O."/>
            <person name="Brettin T."/>
            <person name="Bruce D."/>
            <person name="Han C."/>
            <person name="Tapia R."/>
            <person name="Gilna P."/>
            <person name="Schmutz J."/>
            <person name="Larimer F."/>
            <person name="Land M."/>
            <person name="Hauser L."/>
            <person name="Kyrpides N."/>
            <person name="Mikhailova N."/>
            <person name="Richardson P."/>
        </authorList>
    </citation>
    <scope>NUCLEOTIDE SEQUENCE</scope>
    <source>
        <strain evidence="11">BNC1</strain>
    </source>
</reference>
<evidence type="ECO:0000256" key="9">
    <source>
        <dbReference type="ARBA" id="ARBA00023887"/>
    </source>
</evidence>
<dbReference type="STRING" id="266779.Meso_0943"/>
<dbReference type="CDD" id="cd10031">
    <property type="entry name" value="UDG-F5_TTUDGB_like"/>
    <property type="match status" value="1"/>
</dbReference>
<gene>
    <name evidence="11" type="ordered locus">Meso_0943</name>
</gene>
<dbReference type="GO" id="GO:0046872">
    <property type="term" value="F:metal ion binding"/>
    <property type="evidence" value="ECO:0007669"/>
    <property type="project" value="UniProtKB-KW"/>
</dbReference>
<keyword evidence="7" id="KW-0234">DNA repair</keyword>
<dbReference type="HOGENOM" id="CLU_083279_0_0_5"/>
<dbReference type="GO" id="GO:0006284">
    <property type="term" value="P:base-excision repair"/>
    <property type="evidence" value="ECO:0007669"/>
    <property type="project" value="InterPro"/>
</dbReference>